<dbReference type="InterPro" id="IPR040538">
    <property type="entry name" value="Cch_HTH"/>
</dbReference>
<dbReference type="Proteomes" id="UP000602647">
    <property type="component" value="Unassembled WGS sequence"/>
</dbReference>
<protein>
    <submittedName>
        <fullName evidence="3">DUF927 domain-containing protein</fullName>
    </submittedName>
</protein>
<keyword evidence="4" id="KW-1185">Reference proteome</keyword>
<dbReference type="AlphaFoldDB" id="A0A923STG1"/>
<evidence type="ECO:0000259" key="2">
    <source>
        <dbReference type="Pfam" id="PF18662"/>
    </source>
</evidence>
<feature type="domain" description="Cch helix turn helix" evidence="2">
    <location>
        <begin position="507"/>
        <end position="597"/>
    </location>
</feature>
<comment type="caution">
    <text evidence="3">The sequence shown here is derived from an EMBL/GenBank/DDBJ whole genome shotgun (WGS) entry which is preliminary data.</text>
</comment>
<evidence type="ECO:0000313" key="3">
    <source>
        <dbReference type="EMBL" id="MBC6681404.1"/>
    </source>
</evidence>
<dbReference type="Pfam" id="PF06048">
    <property type="entry name" value="DUF927"/>
    <property type="match status" value="1"/>
</dbReference>
<gene>
    <name evidence="3" type="ORF">H9L42_16465</name>
</gene>
<accession>A0A923STG1</accession>
<evidence type="ECO:0000313" key="4">
    <source>
        <dbReference type="Proteomes" id="UP000602647"/>
    </source>
</evidence>
<feature type="domain" description="DUF927" evidence="1">
    <location>
        <begin position="105"/>
        <end position="369"/>
    </location>
</feature>
<proteinExistence type="predicted"/>
<evidence type="ECO:0000259" key="1">
    <source>
        <dbReference type="Pfam" id="PF06048"/>
    </source>
</evidence>
<dbReference type="Pfam" id="PF18662">
    <property type="entry name" value="HTH_56"/>
    <property type="match status" value="1"/>
</dbReference>
<sequence>MGDGNEQITYTKDYFLNSTEPYEKLYAIKSSFERNRELEKMADIAKSCKVLNFKALFKSYCESVAMSTERVYAENVTNFTGQELELDTGQWKANDFGITRFNAKGYEDVACVHPIMPVERLVNIDTGLEKTRIAFAKGGDWRSIVCNRSQLASARSIIELADYGVAVTSESAKHLVQYICDVENLNYSIIPEHNSVSRLGWIGRNEFSPYVENLIFDGDINFRSAYRAVTEKAGTAQEWIDFVKKIRARNNIPSKIALAASFASVLVEPCNCSLFFVHFWGGSGNGKTVALMLAASVWANPKVGEYIHTFNSTDVGQELYAGFVNSLPLILDEFQIQRNDKKSFDSTIYKLTEGAGRTRGAKTGGLQRVQTWRNCILSSGESPITSAHSGGGAINRIIEINTENTKFFQSAKQTADFLIHHYGHAGEMFIEELMKPEIREMAIKAQGEFFEQLSNKDITEKQTMAASLILTADALIDLLIFKDGNGLTADEMAKFLATHSDVSSDIRAYEWLIDWITQNSIKFSEDNAQETWGKKDHDKICIIRNIFNRACAENNYNATSFLSWLKREGLIETEGRGYTKRVRMNGIKCQCVVLKLDLIPEGFEEVPENEQEEF</sequence>
<dbReference type="InterPro" id="IPR009270">
    <property type="entry name" value="DUF927"/>
</dbReference>
<organism evidence="3 4">
    <name type="scientific">Zhenpiania hominis</name>
    <dbReference type="NCBI Taxonomy" id="2763644"/>
    <lineage>
        <taxon>Bacteria</taxon>
        <taxon>Bacillati</taxon>
        <taxon>Bacillota</taxon>
        <taxon>Clostridia</taxon>
        <taxon>Peptostreptococcales</taxon>
        <taxon>Anaerovoracaceae</taxon>
        <taxon>Zhenpiania</taxon>
    </lineage>
</organism>
<reference evidence="3" key="1">
    <citation type="submission" date="2020-08" db="EMBL/GenBank/DDBJ databases">
        <title>Genome public.</title>
        <authorList>
            <person name="Liu C."/>
            <person name="Sun Q."/>
        </authorList>
    </citation>
    <scope>NUCLEOTIDE SEQUENCE</scope>
    <source>
        <strain evidence="3">BX12</strain>
    </source>
</reference>
<dbReference type="EMBL" id="JACRYT010000043">
    <property type="protein sequence ID" value="MBC6681404.1"/>
    <property type="molecule type" value="Genomic_DNA"/>
</dbReference>
<name>A0A923STG1_9FIRM</name>
<dbReference type="RefSeq" id="WP_187304487.1">
    <property type="nucleotide sequence ID" value="NZ_JACRYT010000043.1"/>
</dbReference>